<name>A0ACB8RLY6_9AGAM</name>
<protein>
    <submittedName>
        <fullName evidence="1">Uncharacterized protein</fullName>
    </submittedName>
</protein>
<dbReference type="Proteomes" id="UP000814033">
    <property type="component" value="Unassembled WGS sequence"/>
</dbReference>
<reference evidence="1" key="1">
    <citation type="submission" date="2021-02" db="EMBL/GenBank/DDBJ databases">
        <authorList>
            <consortium name="DOE Joint Genome Institute"/>
            <person name="Ahrendt S."/>
            <person name="Looney B.P."/>
            <person name="Miyauchi S."/>
            <person name="Morin E."/>
            <person name="Drula E."/>
            <person name="Courty P.E."/>
            <person name="Chicoki N."/>
            <person name="Fauchery L."/>
            <person name="Kohler A."/>
            <person name="Kuo A."/>
            <person name="Labutti K."/>
            <person name="Pangilinan J."/>
            <person name="Lipzen A."/>
            <person name="Riley R."/>
            <person name="Andreopoulos W."/>
            <person name="He G."/>
            <person name="Johnson J."/>
            <person name="Barry K.W."/>
            <person name="Grigoriev I.V."/>
            <person name="Nagy L."/>
            <person name="Hibbett D."/>
            <person name="Henrissat B."/>
            <person name="Matheny P.B."/>
            <person name="Labbe J."/>
            <person name="Martin F."/>
        </authorList>
    </citation>
    <scope>NUCLEOTIDE SEQUENCE</scope>
    <source>
        <strain evidence="1">FP105234-sp</strain>
    </source>
</reference>
<dbReference type="EMBL" id="MU275967">
    <property type="protein sequence ID" value="KAI0044907.1"/>
    <property type="molecule type" value="Genomic_DNA"/>
</dbReference>
<accession>A0ACB8RLY6</accession>
<gene>
    <name evidence="1" type="ORF">FA95DRAFT_204696</name>
</gene>
<proteinExistence type="predicted"/>
<organism evidence="1 2">
    <name type="scientific">Auriscalpium vulgare</name>
    <dbReference type="NCBI Taxonomy" id="40419"/>
    <lineage>
        <taxon>Eukaryota</taxon>
        <taxon>Fungi</taxon>
        <taxon>Dikarya</taxon>
        <taxon>Basidiomycota</taxon>
        <taxon>Agaricomycotina</taxon>
        <taxon>Agaricomycetes</taxon>
        <taxon>Russulales</taxon>
        <taxon>Auriscalpiaceae</taxon>
        <taxon>Auriscalpium</taxon>
    </lineage>
</organism>
<reference evidence="1" key="2">
    <citation type="journal article" date="2022" name="New Phytol.">
        <title>Evolutionary transition to the ectomycorrhizal habit in the genomes of a hyperdiverse lineage of mushroom-forming fungi.</title>
        <authorList>
            <person name="Looney B."/>
            <person name="Miyauchi S."/>
            <person name="Morin E."/>
            <person name="Drula E."/>
            <person name="Courty P.E."/>
            <person name="Kohler A."/>
            <person name="Kuo A."/>
            <person name="LaButti K."/>
            <person name="Pangilinan J."/>
            <person name="Lipzen A."/>
            <person name="Riley R."/>
            <person name="Andreopoulos W."/>
            <person name="He G."/>
            <person name="Johnson J."/>
            <person name="Nolan M."/>
            <person name="Tritt A."/>
            <person name="Barry K.W."/>
            <person name="Grigoriev I.V."/>
            <person name="Nagy L.G."/>
            <person name="Hibbett D."/>
            <person name="Henrissat B."/>
            <person name="Matheny P.B."/>
            <person name="Labbe J."/>
            <person name="Martin F.M."/>
        </authorList>
    </citation>
    <scope>NUCLEOTIDE SEQUENCE</scope>
    <source>
        <strain evidence="1">FP105234-sp</strain>
    </source>
</reference>
<comment type="caution">
    <text evidence="1">The sequence shown here is derived from an EMBL/GenBank/DDBJ whole genome shotgun (WGS) entry which is preliminary data.</text>
</comment>
<evidence type="ECO:0000313" key="1">
    <source>
        <dbReference type="EMBL" id="KAI0044907.1"/>
    </source>
</evidence>
<sequence>MTVLFFLSFPAEIIEAVIDWMDDPDDLRSLACTSKAFYSLVVPRHTDARILRLPLFARCAWSVLVNDPRLARNIRSFNIVSSFEVDEKHFPRTLFPVFDHDCWHCTPRSRGTPVDVAYWDVLQRENEILLMGAITNMSGLTSFSWKDGFASVVRAKSEPSGRDVWTALAVCRNVTELIVHEPPGAYTCTGLWETAVRAVVTTGGNLVC</sequence>
<evidence type="ECO:0000313" key="2">
    <source>
        <dbReference type="Proteomes" id="UP000814033"/>
    </source>
</evidence>
<keyword evidence="2" id="KW-1185">Reference proteome</keyword>